<dbReference type="PANTHER" id="PTHR13864:SF15">
    <property type="entry name" value="T-CELL ACUTE LYMPHOCYTIC LEUKEMIA PROTEIN 1 HOMOLOG-RELATED"/>
    <property type="match status" value="1"/>
</dbReference>
<evidence type="ECO:0000256" key="2">
    <source>
        <dbReference type="ARBA" id="ARBA00023125"/>
    </source>
</evidence>
<keyword evidence="3" id="KW-0804">Transcription</keyword>
<dbReference type="Gene3D" id="4.10.280.10">
    <property type="entry name" value="Helix-loop-helix DNA-binding domain"/>
    <property type="match status" value="1"/>
</dbReference>
<dbReference type="SUPFAM" id="SSF47459">
    <property type="entry name" value="HLH, helix-loop-helix DNA-binding domain"/>
    <property type="match status" value="1"/>
</dbReference>
<evidence type="ECO:0000256" key="1">
    <source>
        <dbReference type="ARBA" id="ARBA00023015"/>
    </source>
</evidence>
<feature type="compositionally biased region" description="Pro residues" evidence="4">
    <location>
        <begin position="69"/>
        <end position="87"/>
    </location>
</feature>
<evidence type="ECO:0000256" key="3">
    <source>
        <dbReference type="ARBA" id="ARBA00023163"/>
    </source>
</evidence>
<dbReference type="OrthoDB" id="10069510at2759"/>
<organism evidence="6">
    <name type="scientific">Darwinula stevensoni</name>
    <dbReference type="NCBI Taxonomy" id="69355"/>
    <lineage>
        <taxon>Eukaryota</taxon>
        <taxon>Metazoa</taxon>
        <taxon>Ecdysozoa</taxon>
        <taxon>Arthropoda</taxon>
        <taxon>Crustacea</taxon>
        <taxon>Oligostraca</taxon>
        <taxon>Ostracoda</taxon>
        <taxon>Podocopa</taxon>
        <taxon>Podocopida</taxon>
        <taxon>Darwinulocopina</taxon>
        <taxon>Darwinuloidea</taxon>
        <taxon>Darwinulidae</taxon>
        <taxon>Darwinula</taxon>
    </lineage>
</organism>
<dbReference type="PANTHER" id="PTHR13864">
    <property type="entry name" value="T-CELL ACUTE LYMPHOCYTIC LEUKEMIA/STEM CELL LEUKEMIA-RELATED"/>
    <property type="match status" value="1"/>
</dbReference>
<feature type="domain" description="BHLH" evidence="5">
    <location>
        <begin position="127"/>
        <end position="179"/>
    </location>
</feature>
<dbReference type="SMART" id="SM00353">
    <property type="entry name" value="HLH"/>
    <property type="match status" value="1"/>
</dbReference>
<dbReference type="GO" id="GO:0046983">
    <property type="term" value="F:protein dimerization activity"/>
    <property type="evidence" value="ECO:0007669"/>
    <property type="project" value="InterPro"/>
</dbReference>
<feature type="compositionally biased region" description="Basic and acidic residues" evidence="4">
    <location>
        <begin position="188"/>
        <end position="202"/>
    </location>
</feature>
<dbReference type="AlphaFoldDB" id="A0A7R9AI57"/>
<dbReference type="CDD" id="cd19708">
    <property type="entry name" value="bHLH_TS_dHLH3B_like"/>
    <property type="match status" value="1"/>
</dbReference>
<evidence type="ECO:0000313" key="6">
    <source>
        <dbReference type="EMBL" id="CAD7254600.1"/>
    </source>
</evidence>
<sequence length="212" mass="23212">MIPNCSQPESPSPMVDVESSRSSCSWTDEDPDPDPDSSDLGDLSDFSTDDCIPDECPRAGTPIWTYLYPPQPPLAPPPSLRPPPPPAATSLGVRSRPYPDPRTPYSESSNSSCNNNGNGNGDGAKVGRKVFTNSRERWRQQNVSGAFAELRKLVPTHPPDKKLSKNEILRLAIKYIRLLSRVLEWQKAQEAEAKGGDRRDAESLSVTRGPSA</sequence>
<reference evidence="6" key="1">
    <citation type="submission" date="2020-11" db="EMBL/GenBank/DDBJ databases">
        <authorList>
            <person name="Tran Van P."/>
        </authorList>
    </citation>
    <scope>NUCLEOTIDE SEQUENCE</scope>
</reference>
<dbReference type="Pfam" id="PF00010">
    <property type="entry name" value="HLH"/>
    <property type="match status" value="1"/>
</dbReference>
<feature type="region of interest" description="Disordered" evidence="4">
    <location>
        <begin position="188"/>
        <end position="212"/>
    </location>
</feature>
<accession>A0A7R9AI57</accession>
<keyword evidence="1" id="KW-0805">Transcription regulation</keyword>
<evidence type="ECO:0000256" key="4">
    <source>
        <dbReference type="SAM" id="MobiDB-lite"/>
    </source>
</evidence>
<dbReference type="GO" id="GO:0000978">
    <property type="term" value="F:RNA polymerase II cis-regulatory region sequence-specific DNA binding"/>
    <property type="evidence" value="ECO:0007669"/>
    <property type="project" value="TreeGrafter"/>
</dbReference>
<dbReference type="EMBL" id="LR910318">
    <property type="protein sequence ID" value="CAD7254600.1"/>
    <property type="molecule type" value="Genomic_DNA"/>
</dbReference>
<feature type="region of interest" description="Disordered" evidence="4">
    <location>
        <begin position="1"/>
        <end position="127"/>
    </location>
</feature>
<dbReference type="InterPro" id="IPR011598">
    <property type="entry name" value="bHLH_dom"/>
</dbReference>
<evidence type="ECO:0000259" key="5">
    <source>
        <dbReference type="PROSITE" id="PS50888"/>
    </source>
</evidence>
<dbReference type="InterPro" id="IPR036638">
    <property type="entry name" value="HLH_DNA-bd_sf"/>
</dbReference>
<name>A0A7R9AI57_9CRUS</name>
<gene>
    <name evidence="6" type="ORF">DSTB1V02_LOCUS14346</name>
</gene>
<dbReference type="EMBL" id="CAJPEV010010800">
    <property type="protein sequence ID" value="CAG0906088.1"/>
    <property type="molecule type" value="Genomic_DNA"/>
</dbReference>
<evidence type="ECO:0000313" key="7">
    <source>
        <dbReference type="Proteomes" id="UP000677054"/>
    </source>
</evidence>
<feature type="compositionally biased region" description="Low complexity" evidence="4">
    <location>
        <begin position="108"/>
        <end position="117"/>
    </location>
</feature>
<keyword evidence="2" id="KW-0238">DNA-binding</keyword>
<keyword evidence="7" id="KW-1185">Reference proteome</keyword>
<feature type="compositionally biased region" description="Acidic residues" evidence="4">
    <location>
        <begin position="27"/>
        <end position="39"/>
    </location>
</feature>
<dbReference type="GO" id="GO:0000981">
    <property type="term" value="F:DNA-binding transcription factor activity, RNA polymerase II-specific"/>
    <property type="evidence" value="ECO:0007669"/>
    <property type="project" value="InterPro"/>
</dbReference>
<dbReference type="Proteomes" id="UP000677054">
    <property type="component" value="Unassembled WGS sequence"/>
</dbReference>
<dbReference type="InterPro" id="IPR040238">
    <property type="entry name" value="TAL-like"/>
</dbReference>
<protein>
    <recommendedName>
        <fullName evidence="5">BHLH domain-containing protein</fullName>
    </recommendedName>
</protein>
<dbReference type="PROSITE" id="PS50888">
    <property type="entry name" value="BHLH"/>
    <property type="match status" value="1"/>
</dbReference>
<proteinExistence type="predicted"/>
<dbReference type="FunFam" id="4.10.280.10:FF:000015">
    <property type="entry name" value="T-cell acute lymphocytic leukemia 1"/>
    <property type="match status" value="1"/>
</dbReference>